<dbReference type="EC" id="2.7.7.65" evidence="1"/>
<evidence type="ECO:0000256" key="2">
    <source>
        <dbReference type="SAM" id="Coils"/>
    </source>
</evidence>
<keyword evidence="3" id="KW-0812">Transmembrane</keyword>
<dbReference type="EMBL" id="CP059693">
    <property type="protein sequence ID" value="WDE11781.1"/>
    <property type="molecule type" value="Genomic_DNA"/>
</dbReference>
<feature type="transmembrane region" description="Helical" evidence="3">
    <location>
        <begin position="294"/>
        <end position="315"/>
    </location>
</feature>
<feature type="transmembrane region" description="Helical" evidence="3">
    <location>
        <begin position="202"/>
        <end position="219"/>
    </location>
</feature>
<feature type="signal peptide" evidence="4">
    <location>
        <begin position="1"/>
        <end position="22"/>
    </location>
</feature>
<feature type="transmembrane region" description="Helical" evidence="3">
    <location>
        <begin position="266"/>
        <end position="288"/>
    </location>
</feature>
<dbReference type="InterPro" id="IPR050469">
    <property type="entry name" value="Diguanylate_Cyclase"/>
</dbReference>
<dbReference type="InterPro" id="IPR029787">
    <property type="entry name" value="Nucleotide_cyclase"/>
</dbReference>
<evidence type="ECO:0000313" key="7">
    <source>
        <dbReference type="Proteomes" id="UP001215231"/>
    </source>
</evidence>
<feature type="domain" description="GGDEF" evidence="5">
    <location>
        <begin position="476"/>
        <end position="611"/>
    </location>
</feature>
<dbReference type="InterPro" id="IPR043128">
    <property type="entry name" value="Rev_trsase/Diguanyl_cyclase"/>
</dbReference>
<evidence type="ECO:0000256" key="4">
    <source>
        <dbReference type="SAM" id="SignalP"/>
    </source>
</evidence>
<dbReference type="RefSeq" id="WP_274051965.1">
    <property type="nucleotide sequence ID" value="NZ_CP059693.1"/>
</dbReference>
<dbReference type="InterPro" id="IPR000160">
    <property type="entry name" value="GGDEF_dom"/>
</dbReference>
<evidence type="ECO:0000313" key="6">
    <source>
        <dbReference type="EMBL" id="WDE11781.1"/>
    </source>
</evidence>
<name>A0ABY7VEH4_9GAMM</name>
<keyword evidence="7" id="KW-1185">Reference proteome</keyword>
<dbReference type="SUPFAM" id="SSF55073">
    <property type="entry name" value="Nucleotide cyclase"/>
    <property type="match status" value="1"/>
</dbReference>
<feature type="chain" id="PRO_5045505083" description="diguanylate cyclase" evidence="4">
    <location>
        <begin position="23"/>
        <end position="622"/>
    </location>
</feature>
<keyword evidence="2" id="KW-0175">Coiled coil</keyword>
<accession>A0ABY7VEH4</accession>
<dbReference type="InterPro" id="IPR011623">
    <property type="entry name" value="7TMR_DISM_rcpt_extracell_dom1"/>
</dbReference>
<dbReference type="PANTHER" id="PTHR45138:SF24">
    <property type="entry name" value="DIGUANYLATE CYCLASE DGCC-RELATED"/>
    <property type="match status" value="1"/>
</dbReference>
<dbReference type="Pfam" id="PF07695">
    <property type="entry name" value="7TMR-DISM_7TM"/>
    <property type="match status" value="1"/>
</dbReference>
<dbReference type="Pfam" id="PF00990">
    <property type="entry name" value="GGDEF"/>
    <property type="match status" value="1"/>
</dbReference>
<proteinExistence type="predicted"/>
<sequence>MLCRCFLLGFLPLLLSAFAAGANDGAQGQTRVELTEYQFWRGELSAAPKALDAVTSLPWQAASLKNRQLPLTVAANWLAFQLSNDSADSRSYYLSLANSFSLSEAGLFISGHNSALQPLPFALTADHQRSGKIVLAPQEKVTLYLFLVSREQVNLPLKLTDAGLYQQTYQETTFTQGLTLGGIASLACVLLLVFIICGNSNALLLFAYTLCQLLWLSVLQGRNLAYYFPDIPIFIGAELPVLTLLSAVLLISFCRRRFELNTLEPFLSKTLGWLALGLSVYLVPAMLFPGGFNLILTLLVYSLVALLLLAIALYLRQKQQRLATLFALVAAVQFLFCLGNLFNLENYSLGVLAGNAGFYQSTAWLNAVLIILLHSRHLFNKLEDTRTLQQEAIANARASQQAQDELLALQEENQEQLEIRVQERTLELNIALQELESANRELAKKNTIDELSGLFNRRHYDQKMLAEYRRSKRNLTALSIVVIDIDHFKKVNDNFGHLAGDQCIVWVANHIKQSLKRSSDIGCRYGGEEFCLILPDTEPLGAYALAETLRLAIAEHPMVFENKEIPLTVSCGISTYQQQADVHPEQIFAAADKALYNAKNSGRNQVQQVYIDPLISPESSHE</sequence>
<dbReference type="PANTHER" id="PTHR45138">
    <property type="entry name" value="REGULATORY COMPONENTS OF SENSORY TRANSDUCTION SYSTEM"/>
    <property type="match status" value="1"/>
</dbReference>
<reference evidence="6 7" key="1">
    <citation type="journal article" date="2022" name="Mar. Drugs">
        <title>Bioassay-Guided Fractionation Leads to the Detection of Cholic Acid Generated by the Rare Thalassomonas sp.</title>
        <authorList>
            <person name="Pheiffer F."/>
            <person name="Schneider Y.K."/>
            <person name="Hansen E.H."/>
            <person name="Andersen J.H."/>
            <person name="Isaksson J."/>
            <person name="Busche T."/>
            <person name="R C."/>
            <person name="Kalinowski J."/>
            <person name="Zyl L.V."/>
            <person name="Trindade M."/>
        </authorList>
    </citation>
    <scope>NUCLEOTIDE SEQUENCE [LARGE SCALE GENOMIC DNA]</scope>
    <source>
        <strain evidence="6 7">A5K-61T</strain>
    </source>
</reference>
<organism evidence="6 7">
    <name type="scientific">Thalassomonas haliotis</name>
    <dbReference type="NCBI Taxonomy" id="485448"/>
    <lineage>
        <taxon>Bacteria</taxon>
        <taxon>Pseudomonadati</taxon>
        <taxon>Pseudomonadota</taxon>
        <taxon>Gammaproteobacteria</taxon>
        <taxon>Alteromonadales</taxon>
        <taxon>Colwelliaceae</taxon>
        <taxon>Thalassomonas</taxon>
    </lineage>
</organism>
<dbReference type="InterPro" id="IPR011622">
    <property type="entry name" value="7TMR_DISM_rcpt_extracell_dom2"/>
</dbReference>
<protein>
    <recommendedName>
        <fullName evidence="1">diguanylate cyclase</fullName>
        <ecNumber evidence="1">2.7.7.65</ecNumber>
    </recommendedName>
</protein>
<keyword evidence="3" id="KW-0472">Membrane</keyword>
<keyword evidence="3" id="KW-1133">Transmembrane helix</keyword>
<dbReference type="Gene3D" id="3.30.70.270">
    <property type="match status" value="1"/>
</dbReference>
<gene>
    <name evidence="6" type="ORF">H3N35_26925</name>
</gene>
<dbReference type="Pfam" id="PF07696">
    <property type="entry name" value="7TMR-DISMED2"/>
    <property type="match status" value="1"/>
</dbReference>
<keyword evidence="4" id="KW-0732">Signal</keyword>
<feature type="transmembrane region" description="Helical" evidence="3">
    <location>
        <begin position="174"/>
        <end position="195"/>
    </location>
</feature>
<dbReference type="NCBIfam" id="TIGR00254">
    <property type="entry name" value="GGDEF"/>
    <property type="match status" value="1"/>
</dbReference>
<dbReference type="SMART" id="SM00267">
    <property type="entry name" value="GGDEF"/>
    <property type="match status" value="1"/>
</dbReference>
<feature type="coiled-coil region" evidence="2">
    <location>
        <begin position="395"/>
        <end position="448"/>
    </location>
</feature>
<feature type="transmembrane region" description="Helical" evidence="3">
    <location>
        <begin position="322"/>
        <end position="342"/>
    </location>
</feature>
<evidence type="ECO:0000256" key="3">
    <source>
        <dbReference type="SAM" id="Phobius"/>
    </source>
</evidence>
<evidence type="ECO:0000256" key="1">
    <source>
        <dbReference type="ARBA" id="ARBA00012528"/>
    </source>
</evidence>
<dbReference type="PROSITE" id="PS50887">
    <property type="entry name" value="GGDEF"/>
    <property type="match status" value="1"/>
</dbReference>
<evidence type="ECO:0000259" key="5">
    <source>
        <dbReference type="PROSITE" id="PS50887"/>
    </source>
</evidence>
<feature type="transmembrane region" description="Helical" evidence="3">
    <location>
        <begin position="231"/>
        <end position="254"/>
    </location>
</feature>
<dbReference type="CDD" id="cd01949">
    <property type="entry name" value="GGDEF"/>
    <property type="match status" value="1"/>
</dbReference>
<dbReference type="Proteomes" id="UP001215231">
    <property type="component" value="Chromosome"/>
</dbReference>